<dbReference type="PANTHER" id="PTHR30283:SF4">
    <property type="entry name" value="PEROXIDE STRESS RESISTANCE PROTEIN YAAA"/>
    <property type="match status" value="1"/>
</dbReference>
<dbReference type="GO" id="GO:0033194">
    <property type="term" value="P:response to hydroperoxide"/>
    <property type="evidence" value="ECO:0007669"/>
    <property type="project" value="TreeGrafter"/>
</dbReference>
<organism evidence="1 2">
    <name type="scientific">Leucobacter ruminantium</name>
    <dbReference type="NCBI Taxonomy" id="1289170"/>
    <lineage>
        <taxon>Bacteria</taxon>
        <taxon>Bacillati</taxon>
        <taxon>Actinomycetota</taxon>
        <taxon>Actinomycetes</taxon>
        <taxon>Micrococcales</taxon>
        <taxon>Microbacteriaceae</taxon>
        <taxon>Leucobacter</taxon>
    </lineage>
</organism>
<dbReference type="RefSeq" id="WP_208044418.1">
    <property type="nucleotide sequence ID" value="NZ_JAGDYL010000001.1"/>
</dbReference>
<proteinExistence type="predicted"/>
<dbReference type="Proteomes" id="UP000664398">
    <property type="component" value="Unassembled WGS sequence"/>
</dbReference>
<comment type="caution">
    <text evidence="1">The sequence shown here is derived from an EMBL/GenBank/DDBJ whole genome shotgun (WGS) entry which is preliminary data.</text>
</comment>
<dbReference type="InterPro" id="IPR005583">
    <property type="entry name" value="YaaA"/>
</dbReference>
<gene>
    <name evidence="1" type="primary">yaaA</name>
    <name evidence="1" type="ORF">J4H91_01205</name>
</gene>
<evidence type="ECO:0000313" key="1">
    <source>
        <dbReference type="EMBL" id="MBO1803939.1"/>
    </source>
</evidence>
<dbReference type="AlphaFoldDB" id="A0A939LSE4"/>
<evidence type="ECO:0000313" key="2">
    <source>
        <dbReference type="Proteomes" id="UP000664398"/>
    </source>
</evidence>
<sequence length="262" mass="27760">MLLLLPPSETKRVGGEGSLAPNKLRAHGALAEARERVRTALVELSSGEEDAAAKALKLGVKNRGELAHNLELETSGTMAAIERYTGVLYDALDVGTLTSEARAWLDEHAAVQSALFGLVAAGDPIPAYRLSAGSRLPGLGAPLKRIWSEAHSALEWDGDAFVLDLRSQDYAALAPLPDGVGWFLHVVQRGKDGRTRALNHFNKAAKGDLVRRLARSLANISDPAGLLAWARSEGLEMDCDEDARTITLVTDLGAPAAAADSA</sequence>
<protein>
    <submittedName>
        <fullName evidence="1">Peroxide stress protein YaaA</fullName>
    </submittedName>
</protein>
<name>A0A939LSE4_9MICO</name>
<dbReference type="GO" id="GO:0005829">
    <property type="term" value="C:cytosol"/>
    <property type="evidence" value="ECO:0007669"/>
    <property type="project" value="TreeGrafter"/>
</dbReference>
<accession>A0A939LSE4</accession>
<dbReference type="PANTHER" id="PTHR30283">
    <property type="entry name" value="PEROXIDE STRESS RESPONSE PROTEIN YAAA"/>
    <property type="match status" value="1"/>
</dbReference>
<dbReference type="Pfam" id="PF03883">
    <property type="entry name" value="H2O2_YaaD"/>
    <property type="match status" value="1"/>
</dbReference>
<dbReference type="EMBL" id="JAGDYL010000001">
    <property type="protein sequence ID" value="MBO1803939.1"/>
    <property type="molecule type" value="Genomic_DNA"/>
</dbReference>
<keyword evidence="2" id="KW-1185">Reference proteome</keyword>
<reference evidence="1" key="1">
    <citation type="submission" date="2021-03" db="EMBL/GenBank/DDBJ databases">
        <title>Leucobacter chromiisoli sp. nov., isolated from chromium-containing soil of chemical plant.</title>
        <authorList>
            <person name="Xu Z."/>
        </authorList>
    </citation>
    <scope>NUCLEOTIDE SEQUENCE</scope>
    <source>
        <strain evidence="1">A2</strain>
    </source>
</reference>